<dbReference type="InterPro" id="IPR004839">
    <property type="entry name" value="Aminotransferase_I/II_large"/>
</dbReference>
<dbReference type="InterPro" id="IPR050106">
    <property type="entry name" value="HistidinolP_aminotransfase"/>
</dbReference>
<dbReference type="InterPro" id="IPR001917">
    <property type="entry name" value="Aminotrans_II_pyridoxalP_BS"/>
</dbReference>
<organism evidence="11 12">
    <name type="scientific">Lentibacillus persicus</name>
    <dbReference type="NCBI Taxonomy" id="640948"/>
    <lineage>
        <taxon>Bacteria</taxon>
        <taxon>Bacillati</taxon>
        <taxon>Bacillota</taxon>
        <taxon>Bacilli</taxon>
        <taxon>Bacillales</taxon>
        <taxon>Bacillaceae</taxon>
        <taxon>Lentibacillus</taxon>
    </lineage>
</organism>
<evidence type="ECO:0000256" key="9">
    <source>
        <dbReference type="HAMAP-Rule" id="MF_01023"/>
    </source>
</evidence>
<comment type="catalytic activity">
    <reaction evidence="8 9">
        <text>L-histidinol phosphate + 2-oxoglutarate = 3-(imidazol-4-yl)-2-oxopropyl phosphate + L-glutamate</text>
        <dbReference type="Rhea" id="RHEA:23744"/>
        <dbReference type="ChEBI" id="CHEBI:16810"/>
        <dbReference type="ChEBI" id="CHEBI:29985"/>
        <dbReference type="ChEBI" id="CHEBI:57766"/>
        <dbReference type="ChEBI" id="CHEBI:57980"/>
        <dbReference type="EC" id="2.6.1.9"/>
    </reaction>
</comment>
<evidence type="ECO:0000256" key="5">
    <source>
        <dbReference type="ARBA" id="ARBA00022679"/>
    </source>
</evidence>
<dbReference type="InterPro" id="IPR005861">
    <property type="entry name" value="HisP_aminotrans"/>
</dbReference>
<dbReference type="OrthoDB" id="9813612at2"/>
<dbReference type="PANTHER" id="PTHR43643:SF3">
    <property type="entry name" value="HISTIDINOL-PHOSPHATE AMINOTRANSFERASE"/>
    <property type="match status" value="1"/>
</dbReference>
<evidence type="ECO:0000259" key="10">
    <source>
        <dbReference type="Pfam" id="PF00155"/>
    </source>
</evidence>
<dbReference type="Proteomes" id="UP000199474">
    <property type="component" value="Unassembled WGS sequence"/>
</dbReference>
<proteinExistence type="inferred from homology"/>
<sequence>MNKFWSEAVKRTEPYVPGEQLNDPEIIKLNTNENPYGPSPKVTEAVETELKRKLHLYPSPGADELREAIAQYYELEQNQVFIGNGSDEVLAFSFMAFFDQDSKIRFPAITYSFYPVYAKLFNIPYEKIPLNHDFTIPAADFCDTEGGVLIANPNAPTGLYLTIEAVEAIVQDNPNCVVIIDEAYIDFAPASAVPLVKHYPNLLIVQTMSKSRSLAGLRVGFAIGDSGLIEALNRVKDSFNSYTIDRLALAGASAAIKDDAHFNETTDKIAQTREWLTGEMRNRGFTVLPSHANFILVSHERQSAAVLYQRLKQEKYLVRHFNKPGIENHLRITIGTDEQMTLFLKALDRIMETTATNHYEE</sequence>
<comment type="similarity">
    <text evidence="9">Belongs to the class-II pyridoxal-phosphate-dependent aminotransferase family. Histidinol-phosphate aminotransferase subfamily.</text>
</comment>
<evidence type="ECO:0000256" key="3">
    <source>
        <dbReference type="ARBA" id="ARBA00011738"/>
    </source>
</evidence>
<evidence type="ECO:0000256" key="8">
    <source>
        <dbReference type="ARBA" id="ARBA00047481"/>
    </source>
</evidence>
<accession>A0A1I1YAX0</accession>
<keyword evidence="6 9" id="KW-0663">Pyridoxal phosphate</keyword>
<dbReference type="EMBL" id="FOMR01000009">
    <property type="protein sequence ID" value="SFE15253.1"/>
    <property type="molecule type" value="Genomic_DNA"/>
</dbReference>
<comment type="subunit">
    <text evidence="3 9">Homodimer.</text>
</comment>
<dbReference type="PANTHER" id="PTHR43643">
    <property type="entry name" value="HISTIDINOL-PHOSPHATE AMINOTRANSFERASE 2"/>
    <property type="match status" value="1"/>
</dbReference>
<dbReference type="NCBIfam" id="TIGR01141">
    <property type="entry name" value="hisC"/>
    <property type="match status" value="1"/>
</dbReference>
<evidence type="ECO:0000256" key="2">
    <source>
        <dbReference type="ARBA" id="ARBA00005011"/>
    </source>
</evidence>
<comment type="pathway">
    <text evidence="2 9">Amino-acid biosynthesis; L-histidine biosynthesis; L-histidine from 5-phospho-alpha-D-ribose 1-diphosphate: step 7/9.</text>
</comment>
<dbReference type="CDD" id="cd00609">
    <property type="entry name" value="AAT_like"/>
    <property type="match status" value="1"/>
</dbReference>
<dbReference type="Gene3D" id="3.90.1150.10">
    <property type="entry name" value="Aspartate Aminotransferase, domain 1"/>
    <property type="match status" value="1"/>
</dbReference>
<dbReference type="Gene3D" id="3.40.640.10">
    <property type="entry name" value="Type I PLP-dependent aspartate aminotransferase-like (Major domain)"/>
    <property type="match status" value="1"/>
</dbReference>
<dbReference type="AlphaFoldDB" id="A0A1I1YAX0"/>
<keyword evidence="12" id="KW-1185">Reference proteome</keyword>
<dbReference type="UniPathway" id="UPA00031">
    <property type="reaction ID" value="UER00012"/>
</dbReference>
<dbReference type="Pfam" id="PF00155">
    <property type="entry name" value="Aminotran_1_2"/>
    <property type="match status" value="1"/>
</dbReference>
<gene>
    <name evidence="9" type="primary">hisC</name>
    <name evidence="11" type="ORF">SAMN05216238_10921</name>
</gene>
<keyword evidence="5 9" id="KW-0808">Transferase</keyword>
<dbReference type="RefSeq" id="WP_090085992.1">
    <property type="nucleotide sequence ID" value="NZ_FOMR01000009.1"/>
</dbReference>
<evidence type="ECO:0000256" key="4">
    <source>
        <dbReference type="ARBA" id="ARBA00022576"/>
    </source>
</evidence>
<dbReference type="InterPro" id="IPR015422">
    <property type="entry name" value="PyrdxlP-dep_Trfase_small"/>
</dbReference>
<feature type="domain" description="Aminotransferase class I/classII large" evidence="10">
    <location>
        <begin position="25"/>
        <end position="347"/>
    </location>
</feature>
<dbReference type="SUPFAM" id="SSF53383">
    <property type="entry name" value="PLP-dependent transferases"/>
    <property type="match status" value="1"/>
</dbReference>
<dbReference type="GO" id="GO:0000105">
    <property type="term" value="P:L-histidine biosynthetic process"/>
    <property type="evidence" value="ECO:0007669"/>
    <property type="project" value="UniProtKB-UniRule"/>
</dbReference>
<feature type="modified residue" description="N6-(pyridoxal phosphate)lysine" evidence="9">
    <location>
        <position position="210"/>
    </location>
</feature>
<dbReference type="HAMAP" id="MF_01023">
    <property type="entry name" value="HisC_aminotrans_2"/>
    <property type="match status" value="1"/>
</dbReference>
<keyword evidence="4 9" id="KW-0032">Aminotransferase</keyword>
<reference evidence="12" key="1">
    <citation type="submission" date="2016-10" db="EMBL/GenBank/DDBJ databases">
        <authorList>
            <person name="Varghese N."/>
            <person name="Submissions S."/>
        </authorList>
    </citation>
    <scope>NUCLEOTIDE SEQUENCE [LARGE SCALE GENOMIC DNA]</scope>
    <source>
        <strain evidence="12">DSM 22530</strain>
    </source>
</reference>
<dbReference type="InterPro" id="IPR015424">
    <property type="entry name" value="PyrdxlP-dep_Trfase"/>
</dbReference>
<evidence type="ECO:0000313" key="11">
    <source>
        <dbReference type="EMBL" id="SFE15253.1"/>
    </source>
</evidence>
<dbReference type="InterPro" id="IPR015421">
    <property type="entry name" value="PyrdxlP-dep_Trfase_major"/>
</dbReference>
<dbReference type="EC" id="2.6.1.9" evidence="9"/>
<evidence type="ECO:0000256" key="6">
    <source>
        <dbReference type="ARBA" id="ARBA00022898"/>
    </source>
</evidence>
<keyword evidence="7 9" id="KW-0368">Histidine biosynthesis</keyword>
<comment type="cofactor">
    <cofactor evidence="1 9">
        <name>pyridoxal 5'-phosphate</name>
        <dbReference type="ChEBI" id="CHEBI:597326"/>
    </cofactor>
</comment>
<dbReference type="GO" id="GO:0004400">
    <property type="term" value="F:histidinol-phosphate transaminase activity"/>
    <property type="evidence" value="ECO:0007669"/>
    <property type="project" value="UniProtKB-UniRule"/>
</dbReference>
<evidence type="ECO:0000256" key="7">
    <source>
        <dbReference type="ARBA" id="ARBA00023102"/>
    </source>
</evidence>
<dbReference type="STRING" id="640948.SAMN05216238_10921"/>
<dbReference type="PROSITE" id="PS00599">
    <property type="entry name" value="AA_TRANSFER_CLASS_2"/>
    <property type="match status" value="1"/>
</dbReference>
<evidence type="ECO:0000313" key="12">
    <source>
        <dbReference type="Proteomes" id="UP000199474"/>
    </source>
</evidence>
<evidence type="ECO:0000256" key="1">
    <source>
        <dbReference type="ARBA" id="ARBA00001933"/>
    </source>
</evidence>
<dbReference type="GO" id="GO:0030170">
    <property type="term" value="F:pyridoxal phosphate binding"/>
    <property type="evidence" value="ECO:0007669"/>
    <property type="project" value="InterPro"/>
</dbReference>
<name>A0A1I1YAX0_9BACI</name>
<protein>
    <recommendedName>
        <fullName evidence="9">Histidinol-phosphate aminotransferase</fullName>
        <ecNumber evidence="9">2.6.1.9</ecNumber>
    </recommendedName>
    <alternativeName>
        <fullName evidence="9">Imidazole acetol-phosphate transaminase</fullName>
    </alternativeName>
</protein>
<keyword evidence="9" id="KW-0028">Amino-acid biosynthesis</keyword>